<proteinExistence type="predicted"/>
<dbReference type="AlphaFoldDB" id="A0A517YUY9"/>
<keyword evidence="1" id="KW-0812">Transmembrane</keyword>
<keyword evidence="5" id="KW-1185">Reference proteome</keyword>
<feature type="chain" id="PRO_5021873508" description="Ice-binding protein C-terminal domain-containing protein" evidence="2">
    <location>
        <begin position="32"/>
        <end position="245"/>
    </location>
</feature>
<dbReference type="KEGG" id="pcor:KS4_21300"/>
<keyword evidence="1" id="KW-1133">Transmembrane helix</keyword>
<protein>
    <recommendedName>
        <fullName evidence="3">Ice-binding protein C-terminal domain-containing protein</fullName>
    </recommendedName>
</protein>
<accession>A0A517YUY9</accession>
<evidence type="ECO:0000313" key="5">
    <source>
        <dbReference type="Proteomes" id="UP000317369"/>
    </source>
</evidence>
<evidence type="ECO:0000256" key="2">
    <source>
        <dbReference type="SAM" id="SignalP"/>
    </source>
</evidence>
<dbReference type="EMBL" id="CP036425">
    <property type="protein sequence ID" value="QDU34068.1"/>
    <property type="molecule type" value="Genomic_DNA"/>
</dbReference>
<name>A0A517YUY9_9BACT</name>
<keyword evidence="2" id="KW-0732">Signal</keyword>
<evidence type="ECO:0000259" key="3">
    <source>
        <dbReference type="Pfam" id="PF07589"/>
    </source>
</evidence>
<evidence type="ECO:0000256" key="1">
    <source>
        <dbReference type="SAM" id="Phobius"/>
    </source>
</evidence>
<dbReference type="RefSeq" id="WP_200761143.1">
    <property type="nucleotide sequence ID" value="NZ_CP036425.1"/>
</dbReference>
<keyword evidence="1" id="KW-0472">Membrane</keyword>
<dbReference type="NCBIfam" id="TIGR02595">
    <property type="entry name" value="PEP_CTERM"/>
    <property type="match status" value="1"/>
</dbReference>
<dbReference type="Pfam" id="PF07589">
    <property type="entry name" value="PEP-CTERM"/>
    <property type="match status" value="1"/>
</dbReference>
<reference evidence="4 5" key="1">
    <citation type="submission" date="2019-02" db="EMBL/GenBank/DDBJ databases">
        <title>Deep-cultivation of Planctomycetes and their phenomic and genomic characterization uncovers novel biology.</title>
        <authorList>
            <person name="Wiegand S."/>
            <person name="Jogler M."/>
            <person name="Boedeker C."/>
            <person name="Pinto D."/>
            <person name="Vollmers J."/>
            <person name="Rivas-Marin E."/>
            <person name="Kohn T."/>
            <person name="Peeters S.H."/>
            <person name="Heuer A."/>
            <person name="Rast P."/>
            <person name="Oberbeckmann S."/>
            <person name="Bunk B."/>
            <person name="Jeske O."/>
            <person name="Meyerdierks A."/>
            <person name="Storesund J.E."/>
            <person name="Kallscheuer N."/>
            <person name="Luecker S."/>
            <person name="Lage O.M."/>
            <person name="Pohl T."/>
            <person name="Merkel B.J."/>
            <person name="Hornburger P."/>
            <person name="Mueller R.-W."/>
            <person name="Bruemmer F."/>
            <person name="Labrenz M."/>
            <person name="Spormann A.M."/>
            <person name="Op den Camp H."/>
            <person name="Overmann J."/>
            <person name="Amann R."/>
            <person name="Jetten M.S.M."/>
            <person name="Mascher T."/>
            <person name="Medema M.H."/>
            <person name="Devos D.P."/>
            <person name="Kaster A.-K."/>
            <person name="Ovreas L."/>
            <person name="Rohde M."/>
            <person name="Galperin M.Y."/>
            <person name="Jogler C."/>
        </authorList>
    </citation>
    <scope>NUCLEOTIDE SEQUENCE [LARGE SCALE GENOMIC DNA]</scope>
    <source>
        <strain evidence="4 5">KS4</strain>
    </source>
</reference>
<dbReference type="InterPro" id="IPR013424">
    <property type="entry name" value="Ice-binding_C"/>
</dbReference>
<feature type="signal peptide" evidence="2">
    <location>
        <begin position="1"/>
        <end position="31"/>
    </location>
</feature>
<sequence precursor="true">MHNFASKSIRFATGATIAAAMTFSIAGVSTAAIVWDLDASNPSADVTIQEIIDNGGLQVEGLFFDDWLVASTSSDVDINASEIKVRAFTNGDGGVGITFLAPWVAGTNTQYTTNIEFSIDAATAITGVQLWTTSYATTGEGVVSIAENITTEPPTVFDPNSVGELGVYYQENDPSNVTGDQATFDPETKLYISKDISVRGSADPTIAGNAHLSKFNQYYLVVPEPASLALCSLGMIALLGRRRTN</sequence>
<feature type="domain" description="Ice-binding protein C-terminal" evidence="3">
    <location>
        <begin position="222"/>
        <end position="243"/>
    </location>
</feature>
<gene>
    <name evidence="4" type="ORF">KS4_21300</name>
</gene>
<feature type="transmembrane region" description="Helical" evidence="1">
    <location>
        <begin position="218"/>
        <end position="239"/>
    </location>
</feature>
<evidence type="ECO:0000313" key="4">
    <source>
        <dbReference type="EMBL" id="QDU34068.1"/>
    </source>
</evidence>
<organism evidence="4 5">
    <name type="scientific">Poriferisphaera corsica</name>
    <dbReference type="NCBI Taxonomy" id="2528020"/>
    <lineage>
        <taxon>Bacteria</taxon>
        <taxon>Pseudomonadati</taxon>
        <taxon>Planctomycetota</taxon>
        <taxon>Phycisphaerae</taxon>
        <taxon>Phycisphaerales</taxon>
        <taxon>Phycisphaeraceae</taxon>
        <taxon>Poriferisphaera</taxon>
    </lineage>
</organism>
<dbReference type="Proteomes" id="UP000317369">
    <property type="component" value="Chromosome"/>
</dbReference>